<protein>
    <submittedName>
        <fullName evidence="3">Polyhydroxyalkanoate depolymerase, intracellular</fullName>
    </submittedName>
</protein>
<reference evidence="3" key="1">
    <citation type="submission" date="2016-01" db="EMBL/GenBank/DDBJ databases">
        <authorList>
            <person name="Peeters C."/>
        </authorList>
    </citation>
    <scope>NUCLEOTIDE SEQUENCE [LARGE SCALE GENOMIC DNA]</scope>
    <source>
        <strain evidence="3">LMG 29318</strain>
    </source>
</reference>
<organism evidence="3 4">
    <name type="scientific">Caballeronia catudaia</name>
    <dbReference type="NCBI Taxonomy" id="1777136"/>
    <lineage>
        <taxon>Bacteria</taxon>
        <taxon>Pseudomonadati</taxon>
        <taxon>Pseudomonadota</taxon>
        <taxon>Betaproteobacteria</taxon>
        <taxon>Burkholderiales</taxon>
        <taxon>Burkholderiaceae</taxon>
        <taxon>Caballeronia</taxon>
    </lineage>
</organism>
<feature type="region of interest" description="Disordered" evidence="1">
    <location>
        <begin position="442"/>
        <end position="467"/>
    </location>
</feature>
<dbReference type="Pfam" id="PF06850">
    <property type="entry name" value="PHB_depo_C"/>
    <property type="match status" value="1"/>
</dbReference>
<keyword evidence="4" id="KW-1185">Reference proteome</keyword>
<gene>
    <name evidence="3" type="ORF">AWB75_06944</name>
</gene>
<proteinExistence type="predicted"/>
<dbReference type="AlphaFoldDB" id="A0A158DPL3"/>
<evidence type="ECO:0000259" key="2">
    <source>
        <dbReference type="Pfam" id="PF06850"/>
    </source>
</evidence>
<dbReference type="NCBIfam" id="TIGR01849">
    <property type="entry name" value="PHB_depoly_PhaZ"/>
    <property type="match status" value="1"/>
</dbReference>
<dbReference type="PANTHER" id="PTHR36837">
    <property type="entry name" value="POLY(3-HYDROXYALKANOATE) POLYMERASE SUBUNIT PHAC"/>
    <property type="match status" value="1"/>
</dbReference>
<evidence type="ECO:0000313" key="3">
    <source>
        <dbReference type="EMBL" id="SAK95697.1"/>
    </source>
</evidence>
<evidence type="ECO:0000313" key="4">
    <source>
        <dbReference type="Proteomes" id="UP000054870"/>
    </source>
</evidence>
<dbReference type="InterPro" id="IPR051321">
    <property type="entry name" value="PHA/PHB_synthase"/>
</dbReference>
<dbReference type="InterPro" id="IPR010915">
    <property type="entry name" value="PHB_depoly_PhaZ"/>
</dbReference>
<dbReference type="InterPro" id="IPR029058">
    <property type="entry name" value="AB_hydrolase_fold"/>
</dbReference>
<dbReference type="PIRSF" id="PIRSF020818">
    <property type="entry name" value="PHB_depoly_PhaZ"/>
    <property type="match status" value="1"/>
</dbReference>
<dbReference type="InterPro" id="IPR009656">
    <property type="entry name" value="PHB_depo_C"/>
</dbReference>
<evidence type="ECO:0000256" key="1">
    <source>
        <dbReference type="SAM" id="MobiDB-lite"/>
    </source>
</evidence>
<comment type="caution">
    <text evidence="3">The sequence shown here is derived from an EMBL/GenBank/DDBJ whole genome shotgun (WGS) entry which is preliminary data.</text>
</comment>
<dbReference type="PANTHER" id="PTHR36837:SF4">
    <property type="entry name" value="BLR0908 PROTEIN"/>
    <property type="match status" value="1"/>
</dbReference>
<dbReference type="EMBL" id="FCOF02000081">
    <property type="protein sequence ID" value="SAK95697.1"/>
    <property type="molecule type" value="Genomic_DNA"/>
</dbReference>
<feature type="domain" description="PHB de-polymerase C-terminal" evidence="2">
    <location>
        <begin position="216"/>
        <end position="417"/>
    </location>
</feature>
<feature type="compositionally biased region" description="Basic and acidic residues" evidence="1">
    <location>
        <begin position="457"/>
        <end position="467"/>
    </location>
</feature>
<dbReference type="Proteomes" id="UP000054870">
    <property type="component" value="Unassembled WGS sequence"/>
</dbReference>
<sequence length="467" mass="52026">MAWLLPSFAAMNPYTYAGYQLWSDSMLPMRHAASLVEGALRGWKEMGETPQGRDLGAFCEQIALAGLTHARPPFDIAPVEVEGKTTRVVEEVTASTPFCDLLHFRKDDASVAQPRVLVIAPMSGHFATLLRGTVQTMLADHDVYITDWRNPRDVSLMHGRFGFDEYVQHIIDFIGTIGPRAHLLAVCQPTVAALSAVALMAEDRHPAEPASMTLMAGPIDTRVNPTRVNELAKSKPIDWFERNLISMVPFGFAGAMRRVYPGFVQLGAFMSMNLARHIESFQEMHHQRAKGEPAKADAIRVFYEEYLATMDLTEEFYLETVDTVFQRHALPLKQLEVRGRLVDPSAIRRTALFTVEGERDDICAVGQTLAAQDLCDKLRPYLKAHHVQTGVGHYGVFNGKRWERHIYPRIRALIHDNEPSPAGVNARTQPMVPLHAIAPLARESSVADDQAQTAIEGDDKQAIADPE</sequence>
<accession>A0A158DPL3</accession>
<dbReference type="SUPFAM" id="SSF53474">
    <property type="entry name" value="alpha/beta-Hydrolases"/>
    <property type="match status" value="1"/>
</dbReference>
<name>A0A158DPL3_9BURK</name>